<evidence type="ECO:0000313" key="5">
    <source>
        <dbReference type="Proteomes" id="UP000739538"/>
    </source>
</evidence>
<name>A0A956NK03_UNCEI</name>
<dbReference type="GO" id="GO:0015562">
    <property type="term" value="F:efflux transmembrane transporter activity"/>
    <property type="evidence" value="ECO:0007669"/>
    <property type="project" value="InterPro"/>
</dbReference>
<reference evidence="4" key="1">
    <citation type="submission" date="2020-04" db="EMBL/GenBank/DDBJ databases">
        <authorList>
            <person name="Zhang T."/>
        </authorList>
    </citation>
    <scope>NUCLEOTIDE SEQUENCE</scope>
    <source>
        <strain evidence="4">HKST-UBA02</strain>
    </source>
</reference>
<organism evidence="4 5">
    <name type="scientific">Eiseniibacteriota bacterium</name>
    <dbReference type="NCBI Taxonomy" id="2212470"/>
    <lineage>
        <taxon>Bacteria</taxon>
        <taxon>Candidatus Eiseniibacteriota</taxon>
    </lineage>
</organism>
<feature type="coiled-coil region" evidence="2">
    <location>
        <begin position="226"/>
        <end position="253"/>
    </location>
</feature>
<dbReference type="InterPro" id="IPR010131">
    <property type="entry name" value="MdtP/NodT-like"/>
</dbReference>
<dbReference type="SUPFAM" id="SSF56954">
    <property type="entry name" value="Outer membrane efflux proteins (OEP)"/>
    <property type="match status" value="1"/>
</dbReference>
<reference evidence="4" key="2">
    <citation type="journal article" date="2021" name="Microbiome">
        <title>Successional dynamics and alternative stable states in a saline activated sludge microbial community over 9 years.</title>
        <authorList>
            <person name="Wang Y."/>
            <person name="Ye J."/>
            <person name="Ju F."/>
            <person name="Liu L."/>
            <person name="Boyd J.A."/>
            <person name="Deng Y."/>
            <person name="Parks D.H."/>
            <person name="Jiang X."/>
            <person name="Yin X."/>
            <person name="Woodcroft B.J."/>
            <person name="Tyson G.W."/>
            <person name="Hugenholtz P."/>
            <person name="Polz M.F."/>
            <person name="Zhang T."/>
        </authorList>
    </citation>
    <scope>NUCLEOTIDE SEQUENCE</scope>
    <source>
        <strain evidence="4">HKST-UBA02</strain>
    </source>
</reference>
<evidence type="ECO:0000256" key="2">
    <source>
        <dbReference type="SAM" id="Coils"/>
    </source>
</evidence>
<dbReference type="Gene3D" id="1.20.1600.10">
    <property type="entry name" value="Outer membrane efflux proteins (OEP)"/>
    <property type="match status" value="1"/>
</dbReference>
<feature type="region of interest" description="Disordered" evidence="3">
    <location>
        <begin position="461"/>
        <end position="483"/>
    </location>
</feature>
<comment type="caution">
    <text evidence="4">The sequence shown here is derived from an EMBL/GenBank/DDBJ whole genome shotgun (WGS) entry which is preliminary data.</text>
</comment>
<keyword evidence="2" id="KW-0175">Coiled coil</keyword>
<feature type="compositionally biased region" description="Gly residues" evidence="3">
    <location>
        <begin position="470"/>
        <end position="483"/>
    </location>
</feature>
<dbReference type="EMBL" id="JAGQHS010000177">
    <property type="protein sequence ID" value="MCA9758474.1"/>
    <property type="molecule type" value="Genomic_DNA"/>
</dbReference>
<dbReference type="AlphaFoldDB" id="A0A956NK03"/>
<sequence>MNMCPSWRWLAITWGAAAIGLSPVEGVADDAGSSGDSPYEVVETTLAWKELDVGFPAPLGSEETFGVRTSGPTGALTLEEAVRWAEARDPGLAALRLEVAAVEAEASGVDVRPNPELGIELENFAGSGGASGLGGADATVSLSQAFELGGKRSKRKALGDHESNLARWEYTLARNDRAAETKVAFVAVMAAQEQLQLAEDLVLVAEEMLASISRRVKAGSSSPIEESRARVELEITKVDLEEARRELASARTRLASNWNGATFDLSFDAVGSLDVYEETPTLDELLARLDTSPAFVRWDAESERRRAGLALERAMARPDLTIGSGIRYSADGDDVSLLVGVGLPLSVFDRNRGASVAAERRIERVATERAMERNQAATELAQLHHDLIANQNEARAIRVRALPEAETAFAAARDAYLRGAMRLTDVLDIERLLFELRSRYVAVAAAYHTSYAEIQRRLGTPVNGNLESSGGRGPAQDGMGGSR</sequence>
<dbReference type="Pfam" id="PF02321">
    <property type="entry name" value="OEP"/>
    <property type="match status" value="2"/>
</dbReference>
<accession>A0A956NK03</accession>
<dbReference type="PANTHER" id="PTHR30203:SF24">
    <property type="entry name" value="BLR4935 PROTEIN"/>
    <property type="match status" value="1"/>
</dbReference>
<protein>
    <submittedName>
        <fullName evidence="4">TolC family protein</fullName>
    </submittedName>
</protein>
<evidence type="ECO:0000256" key="3">
    <source>
        <dbReference type="SAM" id="MobiDB-lite"/>
    </source>
</evidence>
<gene>
    <name evidence="4" type="ORF">KDA27_21940</name>
</gene>
<dbReference type="Proteomes" id="UP000739538">
    <property type="component" value="Unassembled WGS sequence"/>
</dbReference>
<comment type="similarity">
    <text evidence="1">Belongs to the outer membrane factor (OMF) (TC 1.B.17) family.</text>
</comment>
<proteinExistence type="inferred from homology"/>
<dbReference type="PANTHER" id="PTHR30203">
    <property type="entry name" value="OUTER MEMBRANE CATION EFFLUX PROTEIN"/>
    <property type="match status" value="1"/>
</dbReference>
<evidence type="ECO:0000256" key="1">
    <source>
        <dbReference type="ARBA" id="ARBA00007613"/>
    </source>
</evidence>
<evidence type="ECO:0000313" key="4">
    <source>
        <dbReference type="EMBL" id="MCA9758474.1"/>
    </source>
</evidence>
<dbReference type="InterPro" id="IPR003423">
    <property type="entry name" value="OMP_efflux"/>
</dbReference>